<name>A0ABP8ZDI0_9MICO</name>
<evidence type="ECO:0000259" key="5">
    <source>
        <dbReference type="Pfam" id="PF00535"/>
    </source>
</evidence>
<keyword evidence="4" id="KW-0808">Transferase</keyword>
<dbReference type="InterPro" id="IPR029044">
    <property type="entry name" value="Nucleotide-diphossugar_trans"/>
</dbReference>
<keyword evidence="7" id="KW-1185">Reference proteome</keyword>
<gene>
    <name evidence="6" type="ORF">GCM10025783_28020</name>
</gene>
<sequence>MNRPELLADALESIAASATRPAEVVVSDDSADDATEAMVGTRFPWVRYVRGPRAGGIAGNRNAIIDVATQPGIAFMDDDAQVTPDYFDEIAAILEDSPGAVVSGLVRNHLPDGRTVVETPGGVNFLGFPVVPWDAGTSNMLTMSATVFPADLFERTRFDPKLIYGFDEVDISRRASALGYPVLLRRSFVVDHFPQQAGEWYREYTNASRIYSTWNFYRHIQGRPLRAAAFVAVVVPHHLIVGALRRHGLRLAQARNDLRAALRLARA</sequence>
<comment type="similarity">
    <text evidence="2">Belongs to the glycosyltransferase 2 family.</text>
</comment>
<reference evidence="7" key="1">
    <citation type="journal article" date="2019" name="Int. J. Syst. Evol. Microbiol.">
        <title>The Global Catalogue of Microorganisms (GCM) 10K type strain sequencing project: providing services to taxonomists for standard genome sequencing and annotation.</title>
        <authorList>
            <consortium name="The Broad Institute Genomics Platform"/>
            <consortium name="The Broad Institute Genome Sequencing Center for Infectious Disease"/>
            <person name="Wu L."/>
            <person name="Ma J."/>
        </authorList>
    </citation>
    <scope>NUCLEOTIDE SEQUENCE [LARGE SCALE GENOMIC DNA]</scope>
    <source>
        <strain evidence="7">JCM 19015</strain>
    </source>
</reference>
<accession>A0ABP8ZDI0</accession>
<dbReference type="Gene3D" id="3.90.550.10">
    <property type="entry name" value="Spore Coat Polysaccharide Biosynthesis Protein SpsA, Chain A"/>
    <property type="match status" value="1"/>
</dbReference>
<dbReference type="PANTHER" id="PTHR43179:SF12">
    <property type="entry name" value="GALACTOFURANOSYLTRANSFERASE GLFT2"/>
    <property type="match status" value="1"/>
</dbReference>
<evidence type="ECO:0000313" key="7">
    <source>
        <dbReference type="Proteomes" id="UP001500121"/>
    </source>
</evidence>
<dbReference type="PANTHER" id="PTHR43179">
    <property type="entry name" value="RHAMNOSYLTRANSFERASE WBBL"/>
    <property type="match status" value="1"/>
</dbReference>
<dbReference type="Proteomes" id="UP001500121">
    <property type="component" value="Unassembled WGS sequence"/>
</dbReference>
<evidence type="ECO:0000256" key="3">
    <source>
        <dbReference type="ARBA" id="ARBA00022676"/>
    </source>
</evidence>
<comment type="caution">
    <text evidence="6">The sequence shown here is derived from an EMBL/GenBank/DDBJ whole genome shotgun (WGS) entry which is preliminary data.</text>
</comment>
<evidence type="ECO:0000256" key="4">
    <source>
        <dbReference type="ARBA" id="ARBA00022679"/>
    </source>
</evidence>
<keyword evidence="3" id="KW-0328">Glycosyltransferase</keyword>
<dbReference type="CDD" id="cd00761">
    <property type="entry name" value="Glyco_tranf_GTA_type"/>
    <property type="match status" value="1"/>
</dbReference>
<dbReference type="Pfam" id="PF00535">
    <property type="entry name" value="Glycos_transf_2"/>
    <property type="match status" value="1"/>
</dbReference>
<evidence type="ECO:0000256" key="2">
    <source>
        <dbReference type="ARBA" id="ARBA00006739"/>
    </source>
</evidence>
<dbReference type="InterPro" id="IPR001173">
    <property type="entry name" value="Glyco_trans_2-like"/>
</dbReference>
<dbReference type="EMBL" id="BAABLP010000006">
    <property type="protein sequence ID" value="GAA4753522.1"/>
    <property type="molecule type" value="Genomic_DNA"/>
</dbReference>
<evidence type="ECO:0000256" key="1">
    <source>
        <dbReference type="ARBA" id="ARBA00004776"/>
    </source>
</evidence>
<comment type="pathway">
    <text evidence="1">Cell wall biogenesis; cell wall polysaccharide biosynthesis.</text>
</comment>
<proteinExistence type="inferred from homology"/>
<dbReference type="SUPFAM" id="SSF53448">
    <property type="entry name" value="Nucleotide-diphospho-sugar transferases"/>
    <property type="match status" value="1"/>
</dbReference>
<organism evidence="6 7">
    <name type="scientific">Amnibacterium soli</name>
    <dbReference type="NCBI Taxonomy" id="1282736"/>
    <lineage>
        <taxon>Bacteria</taxon>
        <taxon>Bacillati</taxon>
        <taxon>Actinomycetota</taxon>
        <taxon>Actinomycetes</taxon>
        <taxon>Micrococcales</taxon>
        <taxon>Microbacteriaceae</taxon>
        <taxon>Amnibacterium</taxon>
    </lineage>
</organism>
<evidence type="ECO:0000313" key="6">
    <source>
        <dbReference type="EMBL" id="GAA4753522.1"/>
    </source>
</evidence>
<feature type="domain" description="Glycosyltransferase 2-like" evidence="5">
    <location>
        <begin position="2"/>
        <end position="112"/>
    </location>
</feature>
<protein>
    <recommendedName>
        <fullName evidence="5">Glycosyltransferase 2-like domain-containing protein</fullName>
    </recommendedName>
</protein>